<keyword evidence="2" id="KW-1185">Reference proteome</keyword>
<evidence type="ECO:0000313" key="1">
    <source>
        <dbReference type="EMBL" id="ASC03351.1"/>
    </source>
</evidence>
<protein>
    <submittedName>
        <fullName evidence="1">Penicillin-binding protein</fullName>
    </submittedName>
</protein>
<dbReference type="RefSeq" id="WP_088337506.1">
    <property type="nucleotide sequence ID" value="NZ_CP021934.1"/>
</dbReference>
<dbReference type="Proteomes" id="UP000196759">
    <property type="component" value="Chromosome"/>
</dbReference>
<name>A0A1Z3CID7_FUSNP</name>
<evidence type="ECO:0000313" key="2">
    <source>
        <dbReference type="Proteomes" id="UP000196759"/>
    </source>
</evidence>
<dbReference type="AlphaFoldDB" id="A0A1Z3CID7"/>
<proteinExistence type="predicted"/>
<organism evidence="1 2">
    <name type="scientific">Fusobacterium nucleatum subsp. polymorphum</name>
    <name type="common">Fusobacterium polymorphum</name>
    <dbReference type="NCBI Taxonomy" id="76857"/>
    <lineage>
        <taxon>Bacteria</taxon>
        <taxon>Fusobacteriati</taxon>
        <taxon>Fusobacteriota</taxon>
        <taxon>Fusobacteriia</taxon>
        <taxon>Fusobacteriales</taxon>
        <taxon>Fusobacteriaceae</taxon>
        <taxon>Fusobacterium</taxon>
    </lineage>
</organism>
<gene>
    <name evidence="1" type="ORF">CBG50_08645</name>
</gene>
<reference evidence="1 2" key="1">
    <citation type="submission" date="2017-06" db="EMBL/GenBank/DDBJ databases">
        <title>Draft genome sequence of Fusobacterium nucleatum subsp. polymorphum KCOM 1260 (=ChDC F218).</title>
        <authorList>
            <person name="Kook J.-K."/>
            <person name="Park S.-N."/>
            <person name="Lim Y.K."/>
            <person name="Roh H."/>
        </authorList>
    </citation>
    <scope>NUCLEOTIDE SEQUENCE [LARGE SCALE GENOMIC DNA]</scope>
    <source>
        <strain evidence="2">KCOM 1260 (ChDC F218)</strain>
    </source>
</reference>
<accession>A0A1Z3CID7</accession>
<dbReference type="EMBL" id="CP021934">
    <property type="protein sequence ID" value="ASC03351.1"/>
    <property type="molecule type" value="Genomic_DNA"/>
</dbReference>
<sequence length="240" mass="28160">MKTINFYKKDKLIFSVYAESLEDVLKSPLSYFPAYTPDVIITDISYQYPIYKDDTLREMTKEEKVRSGIDVTLEDGEIIKDKKIITVPKPAGNQKYMYWDKEKSLWILDNQKEYDDYCALIDNLKAEALTYGFDYKVDGKEHRQKCRDKDITLLASNVTFMLAEKTVYGKEKPITWYFYDNFGLKLDLEQSLILASYGKTFTQSVYDTENYFKTKENPKEVTKAEFESKRKEIHSNLAKG</sequence>